<evidence type="ECO:0000256" key="4">
    <source>
        <dbReference type="ARBA" id="ARBA00005189"/>
    </source>
</evidence>
<dbReference type="Pfam" id="PF01148">
    <property type="entry name" value="CTP_transf_1"/>
    <property type="match status" value="1"/>
</dbReference>
<evidence type="ECO:0000256" key="16">
    <source>
        <dbReference type="ARBA" id="ARBA00023209"/>
    </source>
</evidence>
<feature type="transmembrane region" description="Helical" evidence="19">
    <location>
        <begin position="200"/>
        <end position="221"/>
    </location>
</feature>
<organism evidence="20 21">
    <name type="scientific">Nitratireductor thuwali</name>
    <dbReference type="NCBI Taxonomy" id="2267699"/>
    <lineage>
        <taxon>Bacteria</taxon>
        <taxon>Pseudomonadati</taxon>
        <taxon>Pseudomonadota</taxon>
        <taxon>Alphaproteobacteria</taxon>
        <taxon>Hyphomicrobiales</taxon>
        <taxon>Phyllobacteriaceae</taxon>
        <taxon>Nitratireductor</taxon>
    </lineage>
</organism>
<evidence type="ECO:0000313" key="21">
    <source>
        <dbReference type="Proteomes" id="UP001342418"/>
    </source>
</evidence>
<comment type="pathway">
    <text evidence="4">Lipid metabolism.</text>
</comment>
<feature type="transmembrane region" description="Helical" evidence="19">
    <location>
        <begin position="133"/>
        <end position="152"/>
    </location>
</feature>
<reference evidence="20 21" key="1">
    <citation type="submission" date="2018-07" db="EMBL/GenBank/DDBJ databases">
        <title>Genome sequence of Nitratireductor thuwali#1536.</title>
        <authorList>
            <person name="Michoud G."/>
            <person name="Merlino G."/>
            <person name="Sefrji F.O."/>
            <person name="Daffonchio D."/>
        </authorList>
    </citation>
    <scope>NUCLEOTIDE SEQUENCE [LARGE SCALE GENOMIC DNA]</scope>
    <source>
        <strain evidence="21">Nit1536</strain>
    </source>
</reference>
<feature type="transmembrane region" description="Helical" evidence="19">
    <location>
        <begin position="70"/>
        <end position="100"/>
    </location>
</feature>
<dbReference type="InterPro" id="IPR000374">
    <property type="entry name" value="PC_trans"/>
</dbReference>
<sequence length="275" mass="28026">MTGAGGAGKRSNLQLRVLSAIVLIVVVLAATWFGGFWFRVFAVAMGAGIFHEWLDMRKDDASGEFYGWPAFAIVAVVLLTGAPLGITIAALGAGLAWLLVARALSRATFWPLWGLLYAGLPAIALSFLREEGLVLVILLFVVVWATDIMAYFTGRSLGGPKLAPSISPGKTWSGAIGGAAFGLAGGLAVAASVAGASLGALVAGGLVSLALSVVSQAGDLFESAVKRRNGVKDSGAIIPGHGGVMDRVDGLVPAAVLLYAATLVLGPAVEPLSPF</sequence>
<evidence type="ECO:0000256" key="12">
    <source>
        <dbReference type="ARBA" id="ARBA00022695"/>
    </source>
</evidence>
<dbReference type="RefSeq" id="WP_338528279.1">
    <property type="nucleotide sequence ID" value="NZ_CP030941.1"/>
</dbReference>
<comment type="pathway">
    <text evidence="3 18">Phospholipid metabolism; CDP-diacylglycerol biosynthesis; CDP-diacylglycerol from sn-glycerol 3-phosphate: step 3/3.</text>
</comment>
<dbReference type="EMBL" id="CP030941">
    <property type="protein sequence ID" value="UUP15796.1"/>
    <property type="molecule type" value="Genomic_DNA"/>
</dbReference>
<evidence type="ECO:0000256" key="10">
    <source>
        <dbReference type="ARBA" id="ARBA00022679"/>
    </source>
</evidence>
<keyword evidence="17" id="KW-1208">Phospholipid metabolism</keyword>
<evidence type="ECO:0000256" key="5">
    <source>
        <dbReference type="ARBA" id="ARBA00010185"/>
    </source>
</evidence>
<feature type="transmembrane region" description="Helical" evidence="19">
    <location>
        <begin position="251"/>
        <end position="269"/>
    </location>
</feature>
<dbReference type="GO" id="GO:0004605">
    <property type="term" value="F:phosphatidate cytidylyltransferase activity"/>
    <property type="evidence" value="ECO:0007669"/>
    <property type="project" value="UniProtKB-EC"/>
</dbReference>
<evidence type="ECO:0000256" key="3">
    <source>
        <dbReference type="ARBA" id="ARBA00005119"/>
    </source>
</evidence>
<accession>A0ABY5MF20</accession>
<evidence type="ECO:0000313" key="20">
    <source>
        <dbReference type="EMBL" id="UUP15796.1"/>
    </source>
</evidence>
<dbReference type="PROSITE" id="PS01315">
    <property type="entry name" value="CDS"/>
    <property type="match status" value="1"/>
</dbReference>
<dbReference type="PANTHER" id="PTHR46382">
    <property type="entry name" value="PHOSPHATIDATE CYTIDYLYLTRANSFERASE"/>
    <property type="match status" value="1"/>
</dbReference>
<name>A0ABY5MF20_9HYPH</name>
<protein>
    <recommendedName>
        <fullName evidence="7 18">Phosphatidate cytidylyltransferase</fullName>
        <ecNumber evidence="6 18">2.7.7.41</ecNumber>
    </recommendedName>
</protein>
<proteinExistence type="inferred from homology"/>
<evidence type="ECO:0000256" key="19">
    <source>
        <dbReference type="SAM" id="Phobius"/>
    </source>
</evidence>
<evidence type="ECO:0000256" key="7">
    <source>
        <dbReference type="ARBA" id="ARBA00019373"/>
    </source>
</evidence>
<evidence type="ECO:0000256" key="15">
    <source>
        <dbReference type="ARBA" id="ARBA00023136"/>
    </source>
</evidence>
<keyword evidence="14" id="KW-0443">Lipid metabolism</keyword>
<evidence type="ECO:0000256" key="8">
    <source>
        <dbReference type="ARBA" id="ARBA00022475"/>
    </source>
</evidence>
<keyword evidence="10 18" id="KW-0808">Transferase</keyword>
<keyword evidence="9" id="KW-0444">Lipid biosynthesis</keyword>
<evidence type="ECO:0000256" key="17">
    <source>
        <dbReference type="ARBA" id="ARBA00023264"/>
    </source>
</evidence>
<evidence type="ECO:0000256" key="1">
    <source>
        <dbReference type="ARBA" id="ARBA00001698"/>
    </source>
</evidence>
<keyword evidence="8" id="KW-1003">Cell membrane</keyword>
<comment type="similarity">
    <text evidence="5 18">Belongs to the CDS family.</text>
</comment>
<keyword evidence="11 18" id="KW-0812">Transmembrane</keyword>
<evidence type="ECO:0000256" key="18">
    <source>
        <dbReference type="RuleBase" id="RU003938"/>
    </source>
</evidence>
<evidence type="ECO:0000256" key="6">
    <source>
        <dbReference type="ARBA" id="ARBA00012487"/>
    </source>
</evidence>
<comment type="subcellular location">
    <subcellularLocation>
        <location evidence="2">Cell membrane</location>
        <topology evidence="2">Multi-pass membrane protein</topology>
    </subcellularLocation>
</comment>
<dbReference type="Proteomes" id="UP001342418">
    <property type="component" value="Chromosome"/>
</dbReference>
<evidence type="ECO:0000256" key="2">
    <source>
        <dbReference type="ARBA" id="ARBA00004651"/>
    </source>
</evidence>
<feature type="transmembrane region" description="Helical" evidence="19">
    <location>
        <begin position="172"/>
        <end position="194"/>
    </location>
</feature>
<keyword evidence="16" id="KW-0594">Phospholipid biosynthesis</keyword>
<comment type="catalytic activity">
    <reaction evidence="1 18">
        <text>a 1,2-diacyl-sn-glycero-3-phosphate + CTP + H(+) = a CDP-1,2-diacyl-sn-glycerol + diphosphate</text>
        <dbReference type="Rhea" id="RHEA:16229"/>
        <dbReference type="ChEBI" id="CHEBI:15378"/>
        <dbReference type="ChEBI" id="CHEBI:33019"/>
        <dbReference type="ChEBI" id="CHEBI:37563"/>
        <dbReference type="ChEBI" id="CHEBI:58332"/>
        <dbReference type="ChEBI" id="CHEBI:58608"/>
        <dbReference type="EC" id="2.7.7.41"/>
    </reaction>
</comment>
<gene>
    <name evidence="20" type="primary">cdsA</name>
    <name evidence="20" type="ORF">NTH_00235</name>
</gene>
<evidence type="ECO:0000256" key="9">
    <source>
        <dbReference type="ARBA" id="ARBA00022516"/>
    </source>
</evidence>
<feature type="transmembrane region" description="Helical" evidence="19">
    <location>
        <begin position="107"/>
        <end position="127"/>
    </location>
</feature>
<dbReference type="EC" id="2.7.7.41" evidence="6 18"/>
<keyword evidence="15 19" id="KW-0472">Membrane</keyword>
<keyword evidence="13 19" id="KW-1133">Transmembrane helix</keyword>
<evidence type="ECO:0000256" key="11">
    <source>
        <dbReference type="ARBA" id="ARBA00022692"/>
    </source>
</evidence>
<dbReference type="PANTHER" id="PTHR46382:SF1">
    <property type="entry name" value="PHOSPHATIDATE CYTIDYLYLTRANSFERASE"/>
    <property type="match status" value="1"/>
</dbReference>
<evidence type="ECO:0000256" key="13">
    <source>
        <dbReference type="ARBA" id="ARBA00022989"/>
    </source>
</evidence>
<keyword evidence="21" id="KW-1185">Reference proteome</keyword>
<keyword evidence="12 18" id="KW-0548">Nucleotidyltransferase</keyword>
<feature type="transmembrane region" description="Helical" evidence="19">
    <location>
        <begin position="17"/>
        <end position="50"/>
    </location>
</feature>
<evidence type="ECO:0000256" key="14">
    <source>
        <dbReference type="ARBA" id="ARBA00023098"/>
    </source>
</evidence>